<accession>A0ABQ9EQK2</accession>
<dbReference type="Gene3D" id="1.10.533.10">
    <property type="entry name" value="Death Domain, Fas"/>
    <property type="match status" value="1"/>
</dbReference>
<evidence type="ECO:0000313" key="2">
    <source>
        <dbReference type="EMBL" id="KAJ8307289.1"/>
    </source>
</evidence>
<feature type="region of interest" description="Disordered" evidence="1">
    <location>
        <begin position="155"/>
        <end position="222"/>
    </location>
</feature>
<dbReference type="Proteomes" id="UP001217089">
    <property type="component" value="Unassembled WGS sequence"/>
</dbReference>
<keyword evidence="3" id="KW-1185">Reference proteome</keyword>
<organism evidence="2 3">
    <name type="scientific">Tegillarca granosa</name>
    <name type="common">Malaysian cockle</name>
    <name type="synonym">Anadara granosa</name>
    <dbReference type="NCBI Taxonomy" id="220873"/>
    <lineage>
        <taxon>Eukaryota</taxon>
        <taxon>Metazoa</taxon>
        <taxon>Spiralia</taxon>
        <taxon>Lophotrochozoa</taxon>
        <taxon>Mollusca</taxon>
        <taxon>Bivalvia</taxon>
        <taxon>Autobranchia</taxon>
        <taxon>Pteriomorphia</taxon>
        <taxon>Arcoida</taxon>
        <taxon>Arcoidea</taxon>
        <taxon>Arcidae</taxon>
        <taxon>Tegillarca</taxon>
    </lineage>
</organism>
<feature type="compositionally biased region" description="Acidic residues" evidence="1">
    <location>
        <begin position="174"/>
        <end position="183"/>
    </location>
</feature>
<evidence type="ECO:0000313" key="3">
    <source>
        <dbReference type="Proteomes" id="UP001217089"/>
    </source>
</evidence>
<comment type="caution">
    <text evidence="2">The sequence shown here is derived from an EMBL/GenBank/DDBJ whole genome shotgun (WGS) entry which is preliminary data.</text>
</comment>
<proteinExistence type="predicted"/>
<gene>
    <name evidence="2" type="ORF">KUTeg_015373</name>
</gene>
<feature type="compositionally biased region" description="Basic and acidic residues" evidence="1">
    <location>
        <begin position="211"/>
        <end position="222"/>
    </location>
</feature>
<dbReference type="InterPro" id="IPR011029">
    <property type="entry name" value="DEATH-like_dom_sf"/>
</dbReference>
<sequence length="264" mass="30949">MQVDKVEESKETESRIKDDEEERIDSKTIRFIANSIGIEWSEVATCLGFSRAQKDQLTENYRISFDKIESMISYWLIEVKRKGIPNPRRLLANCIGNVDACINLAYKIDNKFKEVTLPKDLESSIQEIIIGKHHQQEDQQKVQQTCQECKRNVKEEDDVMKNKHSEKRRRTIESEDQDVEDDVIQNKQSKKRRRTEESEDQESVKPGSSCDEPKSVDDQKKEILYTIDDIPSKVQKIESSENEEKQGILNCMLYDMINRALFYF</sequence>
<evidence type="ECO:0008006" key="4">
    <source>
        <dbReference type="Google" id="ProtNLM"/>
    </source>
</evidence>
<name>A0ABQ9EQK2_TEGGR</name>
<dbReference type="EMBL" id="JARBDR010000793">
    <property type="protein sequence ID" value="KAJ8307289.1"/>
    <property type="molecule type" value="Genomic_DNA"/>
</dbReference>
<protein>
    <recommendedName>
        <fullName evidence="4">Death domain-containing protein</fullName>
    </recommendedName>
</protein>
<dbReference type="CDD" id="cd01670">
    <property type="entry name" value="Death"/>
    <property type="match status" value="1"/>
</dbReference>
<evidence type="ECO:0000256" key="1">
    <source>
        <dbReference type="SAM" id="MobiDB-lite"/>
    </source>
</evidence>
<reference evidence="2 3" key="1">
    <citation type="submission" date="2022-12" db="EMBL/GenBank/DDBJ databases">
        <title>Chromosome-level genome of Tegillarca granosa.</title>
        <authorList>
            <person name="Kim J."/>
        </authorList>
    </citation>
    <scope>NUCLEOTIDE SEQUENCE [LARGE SCALE GENOMIC DNA]</scope>
    <source>
        <strain evidence="2">Teg-2019</strain>
        <tissue evidence="2">Adductor muscle</tissue>
    </source>
</reference>